<reference evidence="3 4" key="1">
    <citation type="submission" date="2016-10" db="EMBL/GenBank/DDBJ databases">
        <authorList>
            <person name="de Groot N.N."/>
        </authorList>
    </citation>
    <scope>NUCLEOTIDE SEQUENCE [LARGE SCALE GENOMIC DNA]</scope>
    <source>
        <strain evidence="3 4">DSM 11363</strain>
    </source>
</reference>
<evidence type="ECO:0000259" key="2">
    <source>
        <dbReference type="Pfam" id="PF01757"/>
    </source>
</evidence>
<sequence length="335" mass="37605">MSERFAAADGIRGLACLLVVSTHAIVIIATHLSSGLIGVPKVGVWLFFVLSAFLLTYKFSIGGFSMPIISKYFLGRALRILPIYFIFVVFYWLFGTANIDSVHDVVRSFLMEGAYAHLWTIPVEFKYYALLPALAWILVACKERFGLVLGVLLGLALLVVEQELWPYWLTPKVTSDTRWYLSCFTVGSISAIAFDFLRGKFKSIYRDAVGLFVLVGVACSAPAIWCASTVCDENGYLINKFVYFSIAFSVFILALIDGEGVVGGFLKGSFLSLIGRCSFSIYLIHWFFVMRVSLYFEGSYLAVFISIFCSLLAGYLVYRYVELPIENFRHRLASR</sequence>
<dbReference type="InterPro" id="IPR002656">
    <property type="entry name" value="Acyl_transf_3_dom"/>
</dbReference>
<evidence type="ECO:0000313" key="3">
    <source>
        <dbReference type="EMBL" id="SET76730.1"/>
    </source>
</evidence>
<dbReference type="GO" id="GO:0016787">
    <property type="term" value="F:hydrolase activity"/>
    <property type="evidence" value="ECO:0007669"/>
    <property type="project" value="UniProtKB-KW"/>
</dbReference>
<keyword evidence="3" id="KW-0378">Hydrolase</keyword>
<keyword evidence="3" id="KW-0808">Transferase</keyword>
<evidence type="ECO:0000313" key="4">
    <source>
        <dbReference type="Proteomes" id="UP000182332"/>
    </source>
</evidence>
<dbReference type="InterPro" id="IPR050879">
    <property type="entry name" value="Acyltransferase_3"/>
</dbReference>
<organism evidence="3 4">
    <name type="scientific">Pseudomonas graminis</name>
    <dbReference type="NCBI Taxonomy" id="158627"/>
    <lineage>
        <taxon>Bacteria</taxon>
        <taxon>Pseudomonadati</taxon>
        <taxon>Pseudomonadota</taxon>
        <taxon>Gammaproteobacteria</taxon>
        <taxon>Pseudomonadales</taxon>
        <taxon>Pseudomonadaceae</taxon>
        <taxon>Pseudomonas</taxon>
    </lineage>
</organism>
<accession>A0A1I0GZ66</accession>
<keyword evidence="3" id="KW-0012">Acyltransferase</keyword>
<feature type="domain" description="Acyltransferase 3" evidence="2">
    <location>
        <begin position="7"/>
        <end position="318"/>
    </location>
</feature>
<name>A0A1I0GZ66_9PSED</name>
<feature type="transmembrane region" description="Helical" evidence="1">
    <location>
        <begin position="179"/>
        <end position="197"/>
    </location>
</feature>
<dbReference type="PANTHER" id="PTHR23028">
    <property type="entry name" value="ACETYLTRANSFERASE"/>
    <property type="match status" value="1"/>
</dbReference>
<dbReference type="GO" id="GO:0016747">
    <property type="term" value="F:acyltransferase activity, transferring groups other than amino-acyl groups"/>
    <property type="evidence" value="ECO:0007669"/>
    <property type="project" value="InterPro"/>
</dbReference>
<dbReference type="Pfam" id="PF01757">
    <property type="entry name" value="Acyl_transf_3"/>
    <property type="match status" value="1"/>
</dbReference>
<keyword evidence="1" id="KW-1133">Transmembrane helix</keyword>
<feature type="transmembrane region" description="Helical" evidence="1">
    <location>
        <begin position="114"/>
        <end position="138"/>
    </location>
</feature>
<feature type="transmembrane region" description="Helical" evidence="1">
    <location>
        <begin position="268"/>
        <end position="288"/>
    </location>
</feature>
<dbReference type="EMBL" id="FOHW01000024">
    <property type="protein sequence ID" value="SET76730.1"/>
    <property type="molecule type" value="Genomic_DNA"/>
</dbReference>
<dbReference type="Proteomes" id="UP000182332">
    <property type="component" value="Unassembled WGS sequence"/>
</dbReference>
<feature type="transmembrane region" description="Helical" evidence="1">
    <location>
        <begin position="236"/>
        <end position="256"/>
    </location>
</feature>
<protein>
    <submittedName>
        <fullName evidence="3">Peptidoglycan/LPS O-acetylase OafA/YrhL, contains acyltransferase and SGNH-hydrolase domains</fullName>
    </submittedName>
</protein>
<feature type="transmembrane region" description="Helical" evidence="1">
    <location>
        <begin position="12"/>
        <end position="32"/>
    </location>
</feature>
<evidence type="ECO:0000256" key="1">
    <source>
        <dbReference type="SAM" id="Phobius"/>
    </source>
</evidence>
<feature type="transmembrane region" description="Helical" evidence="1">
    <location>
        <begin position="44"/>
        <end position="65"/>
    </location>
</feature>
<dbReference type="RefSeq" id="WP_074891318.1">
    <property type="nucleotide sequence ID" value="NZ_FOHW01000024.1"/>
</dbReference>
<gene>
    <name evidence="3" type="ORF">SAMN05216197_12470</name>
</gene>
<dbReference type="PANTHER" id="PTHR23028:SF53">
    <property type="entry name" value="ACYL_TRANSF_3 DOMAIN-CONTAINING PROTEIN"/>
    <property type="match status" value="1"/>
</dbReference>
<feature type="transmembrane region" description="Helical" evidence="1">
    <location>
        <begin position="77"/>
        <end position="94"/>
    </location>
</feature>
<keyword evidence="1" id="KW-0472">Membrane</keyword>
<feature type="transmembrane region" description="Helical" evidence="1">
    <location>
        <begin position="300"/>
        <end position="321"/>
    </location>
</feature>
<feature type="transmembrane region" description="Helical" evidence="1">
    <location>
        <begin position="209"/>
        <end position="230"/>
    </location>
</feature>
<dbReference type="GO" id="GO:0000271">
    <property type="term" value="P:polysaccharide biosynthetic process"/>
    <property type="evidence" value="ECO:0007669"/>
    <property type="project" value="TreeGrafter"/>
</dbReference>
<feature type="transmembrane region" description="Helical" evidence="1">
    <location>
        <begin position="145"/>
        <end position="167"/>
    </location>
</feature>
<keyword evidence="1" id="KW-0812">Transmembrane</keyword>
<dbReference type="GO" id="GO:0016020">
    <property type="term" value="C:membrane"/>
    <property type="evidence" value="ECO:0007669"/>
    <property type="project" value="TreeGrafter"/>
</dbReference>
<dbReference type="AlphaFoldDB" id="A0A1I0GZ66"/>
<proteinExistence type="predicted"/>